<gene>
    <name evidence="1" type="ORF">F8M41_022485</name>
</gene>
<keyword evidence="2" id="KW-1185">Reference proteome</keyword>
<reference evidence="1 2" key="1">
    <citation type="journal article" date="2019" name="Environ. Microbiol.">
        <title>At the nexus of three kingdoms: the genome of the mycorrhizal fungus Gigaspora margarita provides insights into plant, endobacterial and fungal interactions.</title>
        <authorList>
            <person name="Venice F."/>
            <person name="Ghignone S."/>
            <person name="Salvioli di Fossalunga A."/>
            <person name="Amselem J."/>
            <person name="Novero M."/>
            <person name="Xianan X."/>
            <person name="Sedzielewska Toro K."/>
            <person name="Morin E."/>
            <person name="Lipzen A."/>
            <person name="Grigoriev I.V."/>
            <person name="Henrissat B."/>
            <person name="Martin F.M."/>
            <person name="Bonfante P."/>
        </authorList>
    </citation>
    <scope>NUCLEOTIDE SEQUENCE [LARGE SCALE GENOMIC DNA]</scope>
    <source>
        <strain evidence="1 2">BEG34</strain>
    </source>
</reference>
<comment type="caution">
    <text evidence="1">The sequence shown here is derived from an EMBL/GenBank/DDBJ whole genome shotgun (WGS) entry which is preliminary data.</text>
</comment>
<sequence length="99" mass="12237">MKPYNLQEIFEKEIKVSQRFHDHEEYYQIVKILKINPEKNYAKVLVDDESKHKKIIFKSIPKDTKKIKYDFLNGYWDDDEKFYVKRIHFLTEKEIVYFG</sequence>
<dbReference type="AlphaFoldDB" id="A0A8H4AEX4"/>
<dbReference type="OrthoDB" id="2462765at2759"/>
<dbReference type="EMBL" id="WTPW01000698">
    <property type="protein sequence ID" value="KAF0487817.1"/>
    <property type="molecule type" value="Genomic_DNA"/>
</dbReference>
<accession>A0A8H4AEX4</accession>
<name>A0A8H4AEX4_GIGMA</name>
<dbReference type="Proteomes" id="UP000439903">
    <property type="component" value="Unassembled WGS sequence"/>
</dbReference>
<evidence type="ECO:0000313" key="1">
    <source>
        <dbReference type="EMBL" id="KAF0487817.1"/>
    </source>
</evidence>
<evidence type="ECO:0000313" key="2">
    <source>
        <dbReference type="Proteomes" id="UP000439903"/>
    </source>
</evidence>
<proteinExistence type="predicted"/>
<organism evidence="1 2">
    <name type="scientific">Gigaspora margarita</name>
    <dbReference type="NCBI Taxonomy" id="4874"/>
    <lineage>
        <taxon>Eukaryota</taxon>
        <taxon>Fungi</taxon>
        <taxon>Fungi incertae sedis</taxon>
        <taxon>Mucoromycota</taxon>
        <taxon>Glomeromycotina</taxon>
        <taxon>Glomeromycetes</taxon>
        <taxon>Diversisporales</taxon>
        <taxon>Gigasporaceae</taxon>
        <taxon>Gigaspora</taxon>
    </lineage>
</organism>
<protein>
    <submittedName>
        <fullName evidence="1">Uncharacterized protein</fullName>
    </submittedName>
</protein>